<sequence>MQINDVFAEFDDDECALTYRETIRPSGNSTIQVFVMDKAGNVEGVREIFLEVGCAPESRGSRYFVMEVPAGMDYGPVKLKLDILSVKGVLDYAEVCLSHVY</sequence>
<comment type="caution">
    <text evidence="1">The sequence shown here is derived from an EMBL/GenBank/DDBJ whole genome shotgun (WGS) entry which is preliminary data.</text>
</comment>
<dbReference type="Proteomes" id="UP000679126">
    <property type="component" value="Unassembled WGS sequence"/>
</dbReference>
<evidence type="ECO:0000313" key="1">
    <source>
        <dbReference type="EMBL" id="MBO9150795.1"/>
    </source>
</evidence>
<name>A0ABS3Y7Z1_9BACT</name>
<dbReference type="RefSeq" id="WP_209145077.1">
    <property type="nucleotide sequence ID" value="NZ_JAGHKP010000001.1"/>
</dbReference>
<reference evidence="2" key="1">
    <citation type="submission" date="2021-03" db="EMBL/GenBank/DDBJ databases">
        <title>Assistant Professor.</title>
        <authorList>
            <person name="Huq M.A."/>
        </authorList>
    </citation>
    <scope>NUCLEOTIDE SEQUENCE [LARGE SCALE GENOMIC DNA]</scope>
    <source>
        <strain evidence="2">MAH-28</strain>
    </source>
</reference>
<dbReference type="Pfam" id="PF14085">
    <property type="entry name" value="DUF4265"/>
    <property type="match status" value="1"/>
</dbReference>
<protein>
    <submittedName>
        <fullName evidence="1">DUF4265 domain-containing protein</fullName>
    </submittedName>
</protein>
<gene>
    <name evidence="1" type="ORF">J7I43_01135</name>
</gene>
<accession>A0ABS3Y7Z1</accession>
<organism evidence="1 2">
    <name type="scientific">Chitinophaga chungangae</name>
    <dbReference type="NCBI Taxonomy" id="2821488"/>
    <lineage>
        <taxon>Bacteria</taxon>
        <taxon>Pseudomonadati</taxon>
        <taxon>Bacteroidota</taxon>
        <taxon>Chitinophagia</taxon>
        <taxon>Chitinophagales</taxon>
        <taxon>Chitinophagaceae</taxon>
        <taxon>Chitinophaga</taxon>
    </lineage>
</organism>
<dbReference type="InterPro" id="IPR025361">
    <property type="entry name" value="DUF4265"/>
</dbReference>
<dbReference type="EMBL" id="JAGHKP010000001">
    <property type="protein sequence ID" value="MBO9150795.1"/>
    <property type="molecule type" value="Genomic_DNA"/>
</dbReference>
<proteinExistence type="predicted"/>
<keyword evidence="2" id="KW-1185">Reference proteome</keyword>
<evidence type="ECO:0000313" key="2">
    <source>
        <dbReference type="Proteomes" id="UP000679126"/>
    </source>
</evidence>